<keyword evidence="2" id="KW-1185">Reference proteome</keyword>
<comment type="caution">
    <text evidence="1">The sequence shown here is derived from an EMBL/GenBank/DDBJ whole genome shotgun (WGS) entry which is preliminary data.</text>
</comment>
<name>A0AAV6PYY7_SOLSE</name>
<dbReference type="EMBL" id="JAGKHQ010000020">
    <property type="protein sequence ID" value="KAG7479873.1"/>
    <property type="molecule type" value="Genomic_DNA"/>
</dbReference>
<proteinExistence type="predicted"/>
<organism evidence="1 2">
    <name type="scientific">Solea senegalensis</name>
    <name type="common">Senegalese sole</name>
    <dbReference type="NCBI Taxonomy" id="28829"/>
    <lineage>
        <taxon>Eukaryota</taxon>
        <taxon>Metazoa</taxon>
        <taxon>Chordata</taxon>
        <taxon>Craniata</taxon>
        <taxon>Vertebrata</taxon>
        <taxon>Euteleostomi</taxon>
        <taxon>Actinopterygii</taxon>
        <taxon>Neopterygii</taxon>
        <taxon>Teleostei</taxon>
        <taxon>Neoteleostei</taxon>
        <taxon>Acanthomorphata</taxon>
        <taxon>Carangaria</taxon>
        <taxon>Pleuronectiformes</taxon>
        <taxon>Pleuronectoidei</taxon>
        <taxon>Soleidae</taxon>
        <taxon>Solea</taxon>
    </lineage>
</organism>
<gene>
    <name evidence="1" type="ORF">JOB18_037372</name>
</gene>
<dbReference type="AlphaFoldDB" id="A0AAV6PYY7"/>
<protein>
    <submittedName>
        <fullName evidence="1">Uncharacterized protein</fullName>
    </submittedName>
</protein>
<reference evidence="1 2" key="1">
    <citation type="journal article" date="2021" name="Sci. Rep.">
        <title>Chromosome anchoring in Senegalese sole (Solea senegalensis) reveals sex-associated markers and genome rearrangements in flatfish.</title>
        <authorList>
            <person name="Guerrero-Cozar I."/>
            <person name="Gomez-Garrido J."/>
            <person name="Berbel C."/>
            <person name="Martinez-Blanch J.F."/>
            <person name="Alioto T."/>
            <person name="Claros M.G."/>
            <person name="Gagnaire P.A."/>
            <person name="Manchado M."/>
        </authorList>
    </citation>
    <scope>NUCLEOTIDE SEQUENCE [LARGE SCALE GENOMIC DNA]</scope>
    <source>
        <strain evidence="1">Sse05_10M</strain>
    </source>
</reference>
<sequence>MQNVCLNSGSRHTGNKDDVTDWAVEKRLKVIYGSDCEFFNAKQDFVCQNGLNYEIESSEEPRMNSSSLGSVDGVNTRRLVTSRDPVTSVFSTVLHLSALTSHRFHHHKIRNRGRC</sequence>
<accession>A0AAV6PYY7</accession>
<evidence type="ECO:0000313" key="1">
    <source>
        <dbReference type="EMBL" id="KAG7479873.1"/>
    </source>
</evidence>
<dbReference type="Proteomes" id="UP000693946">
    <property type="component" value="Linkage Group LG8"/>
</dbReference>
<evidence type="ECO:0000313" key="2">
    <source>
        <dbReference type="Proteomes" id="UP000693946"/>
    </source>
</evidence>